<reference evidence="1 2" key="1">
    <citation type="submission" date="2024-01" db="EMBL/GenBank/DDBJ databases">
        <title>the genome sequence of strain Microbacterium schleiferi NBRC 15075.</title>
        <authorList>
            <person name="Ding Y."/>
            <person name="Zhang G."/>
        </authorList>
    </citation>
    <scope>NUCLEOTIDE SEQUENCE [LARGE SCALE GENOMIC DNA]</scope>
    <source>
        <strain evidence="1 2">NBRC 15075</strain>
    </source>
</reference>
<dbReference type="EMBL" id="JAZHOV010000005">
    <property type="protein sequence ID" value="MEF2255600.1"/>
    <property type="molecule type" value="Genomic_DNA"/>
</dbReference>
<sequence>MNEKANKRAGAVIAVSVAATLGGALAILAVGQVASATPPPIALLTTGDDVADAVAVDVDLSSVGEGGLTGPLVSLASNEYGSFWAGTDKAGNICLVTNPYNTDLYSIGCATPEVVKAGGLWISSEGGELAPKQFYLESYLLPDDAGIGKTDLRASGLVQIAPNVLVGDSRGKAPVVESATGFDLQTAGEALGR</sequence>
<keyword evidence="2" id="KW-1185">Reference proteome</keyword>
<protein>
    <submittedName>
        <fullName evidence="1">Uncharacterized protein</fullName>
    </submittedName>
</protein>
<evidence type="ECO:0000313" key="2">
    <source>
        <dbReference type="Proteomes" id="UP001351900"/>
    </source>
</evidence>
<name>A0ABU7V7F8_9MICO</name>
<organism evidence="1 2">
    <name type="scientific">Microbacterium schleiferi</name>
    <dbReference type="NCBI Taxonomy" id="69362"/>
    <lineage>
        <taxon>Bacteria</taxon>
        <taxon>Bacillati</taxon>
        <taxon>Actinomycetota</taxon>
        <taxon>Actinomycetes</taxon>
        <taxon>Micrococcales</taxon>
        <taxon>Microbacteriaceae</taxon>
        <taxon>Microbacterium</taxon>
    </lineage>
</organism>
<proteinExistence type="predicted"/>
<evidence type="ECO:0000313" key="1">
    <source>
        <dbReference type="EMBL" id="MEF2255600.1"/>
    </source>
</evidence>
<accession>A0ABU7V7F8</accession>
<comment type="caution">
    <text evidence="1">The sequence shown here is derived from an EMBL/GenBank/DDBJ whole genome shotgun (WGS) entry which is preliminary data.</text>
</comment>
<gene>
    <name evidence="1" type="ORF">V2V91_10715</name>
</gene>
<dbReference type="Proteomes" id="UP001351900">
    <property type="component" value="Unassembled WGS sequence"/>
</dbReference>
<dbReference type="RefSeq" id="WP_331791822.1">
    <property type="nucleotide sequence ID" value="NZ_BAAAUO010000011.1"/>
</dbReference>